<reference evidence="3 4" key="1">
    <citation type="submission" date="2014-04" db="EMBL/GenBank/DDBJ databases">
        <title>Evolutionary Origins and Diversification of the Mycorrhizal Mutualists.</title>
        <authorList>
            <consortium name="DOE Joint Genome Institute"/>
            <consortium name="Mycorrhizal Genomics Consortium"/>
            <person name="Kohler A."/>
            <person name="Kuo A."/>
            <person name="Nagy L.G."/>
            <person name="Floudas D."/>
            <person name="Copeland A."/>
            <person name="Barry K.W."/>
            <person name="Cichocki N."/>
            <person name="Veneault-Fourrey C."/>
            <person name="LaButti K."/>
            <person name="Lindquist E.A."/>
            <person name="Lipzen A."/>
            <person name="Lundell T."/>
            <person name="Morin E."/>
            <person name="Murat C."/>
            <person name="Riley R."/>
            <person name="Ohm R."/>
            <person name="Sun H."/>
            <person name="Tunlid A."/>
            <person name="Henrissat B."/>
            <person name="Grigoriev I.V."/>
            <person name="Hibbett D.S."/>
            <person name="Martin F."/>
        </authorList>
    </citation>
    <scope>NUCLEOTIDE SEQUENCE [LARGE SCALE GENOMIC DNA]</scope>
    <source>
        <strain evidence="3 4">Koide BX008</strain>
    </source>
</reference>
<dbReference type="PANTHER" id="PTHR28156:SF1">
    <property type="entry name" value="FAS1 DOMAIN-CONTAINING PROTEIN YDR262W"/>
    <property type="match status" value="1"/>
</dbReference>
<evidence type="ECO:0000313" key="4">
    <source>
        <dbReference type="Proteomes" id="UP000054549"/>
    </source>
</evidence>
<evidence type="ECO:0000256" key="1">
    <source>
        <dbReference type="ARBA" id="ARBA00022729"/>
    </source>
</evidence>
<sequence>MAHTDDQTVLSDKTFVPQVHPKPSLADLLTVETSVSIFYSYARELQLSSLLSDGQAAVSIFAPTNRAVMALARKPHQGPAEPDEGIQINDDEYEKMSRENVKRWVSAHMIPESPIDLGSAESHPTLLEGKNISFTPISKNDGQGPMWRRVTLEGGVKILQMKEASNGVLYVIDGTVAPA</sequence>
<dbReference type="EMBL" id="KN818222">
    <property type="protein sequence ID" value="KIL71243.1"/>
    <property type="molecule type" value="Genomic_DNA"/>
</dbReference>
<name>A0A0C2XPV8_AMAMK</name>
<dbReference type="HOGENOM" id="CLU_101498_0_0_1"/>
<keyword evidence="4" id="KW-1185">Reference proteome</keyword>
<feature type="domain" description="FAS1" evidence="2">
    <location>
        <begin position="22"/>
        <end position="176"/>
    </location>
</feature>
<dbReference type="PANTHER" id="PTHR28156">
    <property type="entry name" value="FAS1 DOMAIN-CONTAINING PROTEIN YDR262W"/>
    <property type="match status" value="1"/>
</dbReference>
<evidence type="ECO:0000259" key="2">
    <source>
        <dbReference type="PROSITE" id="PS50213"/>
    </source>
</evidence>
<organism evidence="3 4">
    <name type="scientific">Amanita muscaria (strain Koide BX008)</name>
    <dbReference type="NCBI Taxonomy" id="946122"/>
    <lineage>
        <taxon>Eukaryota</taxon>
        <taxon>Fungi</taxon>
        <taxon>Dikarya</taxon>
        <taxon>Basidiomycota</taxon>
        <taxon>Agaricomycotina</taxon>
        <taxon>Agaricomycetes</taxon>
        <taxon>Agaricomycetidae</taxon>
        <taxon>Agaricales</taxon>
        <taxon>Pluteineae</taxon>
        <taxon>Amanitaceae</taxon>
        <taxon>Amanita</taxon>
    </lineage>
</organism>
<dbReference type="InterPro" id="IPR036378">
    <property type="entry name" value="FAS1_dom_sf"/>
</dbReference>
<dbReference type="InterPro" id="IPR040200">
    <property type="entry name" value="Mug57-like"/>
</dbReference>
<accession>A0A0C2XPV8</accession>
<protein>
    <recommendedName>
        <fullName evidence="2">FAS1 domain-containing protein</fullName>
    </recommendedName>
</protein>
<dbReference type="InterPro" id="IPR000782">
    <property type="entry name" value="FAS1_domain"/>
</dbReference>
<dbReference type="InParanoid" id="A0A0C2XPV8"/>
<evidence type="ECO:0000313" key="3">
    <source>
        <dbReference type="EMBL" id="KIL71243.1"/>
    </source>
</evidence>
<proteinExistence type="predicted"/>
<dbReference type="OrthoDB" id="5551751at2759"/>
<dbReference type="Proteomes" id="UP000054549">
    <property type="component" value="Unassembled WGS sequence"/>
</dbReference>
<dbReference type="Pfam" id="PF02469">
    <property type="entry name" value="Fasciclin"/>
    <property type="match status" value="1"/>
</dbReference>
<gene>
    <name evidence="3" type="ORF">M378DRAFT_154755</name>
</gene>
<dbReference type="PROSITE" id="PS50213">
    <property type="entry name" value="FAS1"/>
    <property type="match status" value="1"/>
</dbReference>
<dbReference type="AlphaFoldDB" id="A0A0C2XPV8"/>
<dbReference type="STRING" id="946122.A0A0C2XPV8"/>
<keyword evidence="1" id="KW-0732">Signal</keyword>
<dbReference type="Gene3D" id="2.30.180.10">
    <property type="entry name" value="FAS1 domain"/>
    <property type="match status" value="1"/>
</dbReference>
<dbReference type="SUPFAM" id="SSF82153">
    <property type="entry name" value="FAS1 domain"/>
    <property type="match status" value="1"/>
</dbReference>